<sequence length="66" mass="7916">MPYIESETKAKIREIRNSSEPVLNGFTDDLEHYEVSKDHFRWLLEQAEKIEKYENAIKKIEEAIDF</sequence>
<organism evidence="1 2">
    <name type="scientific">Cytobacillus spartinae</name>
    <dbReference type="NCBI Taxonomy" id="3299023"/>
    <lineage>
        <taxon>Bacteria</taxon>
        <taxon>Bacillati</taxon>
        <taxon>Bacillota</taxon>
        <taxon>Bacilli</taxon>
        <taxon>Bacillales</taxon>
        <taxon>Bacillaceae</taxon>
        <taxon>Cytobacillus</taxon>
    </lineage>
</organism>
<reference evidence="1 2" key="1">
    <citation type="submission" date="2024-08" db="EMBL/GenBank/DDBJ databases">
        <title>Two novel Cytobacillus novel species.</title>
        <authorList>
            <person name="Liu G."/>
        </authorList>
    </citation>
    <scope>NUCLEOTIDE SEQUENCE [LARGE SCALE GENOMIC DNA]</scope>
    <source>
        <strain evidence="1 2">FJAT-54145</strain>
    </source>
</reference>
<dbReference type="EMBL" id="JBIACK010000025">
    <property type="protein sequence ID" value="MFE8704125.1"/>
    <property type="molecule type" value="Genomic_DNA"/>
</dbReference>
<gene>
    <name evidence="1" type="ORF">ACFYKX_26510</name>
</gene>
<name>A0ABW6KIQ1_9BACI</name>
<proteinExistence type="predicted"/>
<comment type="caution">
    <text evidence="1">The sequence shown here is derived from an EMBL/GenBank/DDBJ whole genome shotgun (WGS) entry which is preliminary data.</text>
</comment>
<evidence type="ECO:0000313" key="2">
    <source>
        <dbReference type="Proteomes" id="UP001601059"/>
    </source>
</evidence>
<evidence type="ECO:0000313" key="1">
    <source>
        <dbReference type="EMBL" id="MFE8704125.1"/>
    </source>
</evidence>
<protein>
    <submittedName>
        <fullName evidence="1">Uncharacterized protein</fullName>
    </submittedName>
</protein>
<accession>A0ABW6KIQ1</accession>
<dbReference type="RefSeq" id="WP_389365232.1">
    <property type="nucleotide sequence ID" value="NZ_JBIACK010000025.1"/>
</dbReference>
<dbReference type="Proteomes" id="UP001601059">
    <property type="component" value="Unassembled WGS sequence"/>
</dbReference>
<keyword evidence="2" id="KW-1185">Reference proteome</keyword>